<evidence type="ECO:0000256" key="7">
    <source>
        <dbReference type="ARBA" id="ARBA00032903"/>
    </source>
</evidence>
<gene>
    <name evidence="9" type="ORF">A4H97_21835</name>
</gene>
<dbReference type="SUPFAM" id="SSF55620">
    <property type="entry name" value="Tetrahydrobiopterin biosynthesis enzymes-like"/>
    <property type="match status" value="1"/>
</dbReference>
<proteinExistence type="inferred from homology"/>
<evidence type="ECO:0000256" key="5">
    <source>
        <dbReference type="ARBA" id="ARBA00022909"/>
    </source>
</evidence>
<comment type="caution">
    <text evidence="9">The sequence shown here is derived from an EMBL/GenBank/DDBJ whole genome shotgun (WGS) entry which is preliminary data.</text>
</comment>
<dbReference type="InterPro" id="IPR006157">
    <property type="entry name" value="FolB_dom"/>
</dbReference>
<keyword evidence="6" id="KW-0456">Lyase</keyword>
<dbReference type="GO" id="GO:0005737">
    <property type="term" value="C:cytoplasm"/>
    <property type="evidence" value="ECO:0007669"/>
    <property type="project" value="TreeGrafter"/>
</dbReference>
<dbReference type="AlphaFoldDB" id="A0A1V9F8W1"/>
<dbReference type="EMBL" id="LVXG01000003">
    <property type="protein sequence ID" value="OQP54692.1"/>
    <property type="molecule type" value="Genomic_DNA"/>
</dbReference>
<dbReference type="Proteomes" id="UP000192610">
    <property type="component" value="Unassembled WGS sequence"/>
</dbReference>
<dbReference type="SMART" id="SM00905">
    <property type="entry name" value="FolB"/>
    <property type="match status" value="1"/>
</dbReference>
<dbReference type="Pfam" id="PF02152">
    <property type="entry name" value="FolB"/>
    <property type="match status" value="1"/>
</dbReference>
<comment type="catalytic activity">
    <reaction evidence="1">
        <text>7,8-dihydroneopterin = 6-hydroxymethyl-7,8-dihydropterin + glycolaldehyde</text>
        <dbReference type="Rhea" id="RHEA:10540"/>
        <dbReference type="ChEBI" id="CHEBI:17001"/>
        <dbReference type="ChEBI" id="CHEBI:17071"/>
        <dbReference type="ChEBI" id="CHEBI:44841"/>
        <dbReference type="EC" id="4.1.2.25"/>
    </reaction>
</comment>
<dbReference type="GO" id="GO:0004150">
    <property type="term" value="F:dihydroneopterin aldolase activity"/>
    <property type="evidence" value="ECO:0007669"/>
    <property type="project" value="UniProtKB-EC"/>
</dbReference>
<dbReference type="PANTHER" id="PTHR42844">
    <property type="entry name" value="DIHYDRONEOPTERIN ALDOLASE 1-RELATED"/>
    <property type="match status" value="1"/>
</dbReference>
<accession>A0A1V9F8W1</accession>
<evidence type="ECO:0000256" key="6">
    <source>
        <dbReference type="ARBA" id="ARBA00023239"/>
    </source>
</evidence>
<dbReference type="EC" id="4.1.2.25" evidence="4"/>
<evidence type="ECO:0000313" key="10">
    <source>
        <dbReference type="Proteomes" id="UP000192610"/>
    </source>
</evidence>
<evidence type="ECO:0000256" key="3">
    <source>
        <dbReference type="ARBA" id="ARBA00005708"/>
    </source>
</evidence>
<evidence type="ECO:0000259" key="8">
    <source>
        <dbReference type="SMART" id="SM00905"/>
    </source>
</evidence>
<feature type="domain" description="Dihydroneopterin aldolase/epimerase" evidence="8">
    <location>
        <begin position="4"/>
        <end position="115"/>
    </location>
</feature>
<dbReference type="NCBIfam" id="TIGR00526">
    <property type="entry name" value="folB_dom"/>
    <property type="match status" value="1"/>
</dbReference>
<dbReference type="Gene3D" id="3.30.1130.10">
    <property type="match status" value="1"/>
</dbReference>
<organism evidence="9 10">
    <name type="scientific">Niastella yeongjuensis</name>
    <dbReference type="NCBI Taxonomy" id="354355"/>
    <lineage>
        <taxon>Bacteria</taxon>
        <taxon>Pseudomonadati</taxon>
        <taxon>Bacteroidota</taxon>
        <taxon>Chitinophagia</taxon>
        <taxon>Chitinophagales</taxon>
        <taxon>Chitinophagaceae</taxon>
        <taxon>Niastella</taxon>
    </lineage>
</organism>
<evidence type="ECO:0000256" key="1">
    <source>
        <dbReference type="ARBA" id="ARBA00001353"/>
    </source>
</evidence>
<sequence>MVVIELNQVRLHAFHGIYEGEKLTGSEYEINVRVVYEEGDSTFDDLKNTINYVEILDIVKQRMRIPTGLLEKVADSIIRKIKHRYPFSSEISISIYKLDAPVENFQGKLGVTLLKKFDG</sequence>
<dbReference type="InterPro" id="IPR043133">
    <property type="entry name" value="GTP-CH-I_C/QueF"/>
</dbReference>
<evidence type="ECO:0000313" key="9">
    <source>
        <dbReference type="EMBL" id="OQP54692.1"/>
    </source>
</evidence>
<comment type="pathway">
    <text evidence="2">Cofactor biosynthesis; tetrahydrofolate biosynthesis; 2-amino-4-hydroxy-6-hydroxymethyl-7,8-dihydropteridine diphosphate from 7,8-dihydroneopterin triphosphate: step 3/4.</text>
</comment>
<keyword evidence="10" id="KW-1185">Reference proteome</keyword>
<reference evidence="10" key="1">
    <citation type="submission" date="2016-04" db="EMBL/GenBank/DDBJ databases">
        <authorList>
            <person name="Chen L."/>
            <person name="Zhuang W."/>
            <person name="Wang G."/>
        </authorList>
    </citation>
    <scope>NUCLEOTIDE SEQUENCE [LARGE SCALE GENOMIC DNA]</scope>
    <source>
        <strain evidence="10">17621</strain>
    </source>
</reference>
<dbReference type="GO" id="GO:0046656">
    <property type="term" value="P:folic acid biosynthetic process"/>
    <property type="evidence" value="ECO:0007669"/>
    <property type="project" value="UniProtKB-KW"/>
</dbReference>
<protein>
    <recommendedName>
        <fullName evidence="4">dihydroneopterin aldolase</fullName>
        <ecNumber evidence="4">4.1.2.25</ecNumber>
    </recommendedName>
    <alternativeName>
        <fullName evidence="7">7,8-dihydroneopterin aldolase</fullName>
    </alternativeName>
</protein>
<name>A0A1V9F8W1_9BACT</name>
<dbReference type="PANTHER" id="PTHR42844:SF1">
    <property type="entry name" value="DIHYDRONEOPTERIN ALDOLASE 1-RELATED"/>
    <property type="match status" value="1"/>
</dbReference>
<dbReference type="InterPro" id="IPR006156">
    <property type="entry name" value="Dihydroneopterin_aldolase"/>
</dbReference>
<evidence type="ECO:0000256" key="2">
    <source>
        <dbReference type="ARBA" id="ARBA00005013"/>
    </source>
</evidence>
<keyword evidence="5" id="KW-0289">Folate biosynthesis</keyword>
<dbReference type="STRING" id="354355.SAMN05660816_01881"/>
<evidence type="ECO:0000256" key="4">
    <source>
        <dbReference type="ARBA" id="ARBA00013043"/>
    </source>
</evidence>
<comment type="similarity">
    <text evidence="3">Belongs to the DHNA family.</text>
</comment>